<name>A0ABP3S6X1_9ACTN</name>
<gene>
    <name evidence="1" type="ORF">GCM10010394_64310</name>
</gene>
<keyword evidence="2" id="KW-1185">Reference proteome</keyword>
<proteinExistence type="predicted"/>
<accession>A0ABP3S6X1</accession>
<comment type="caution">
    <text evidence="1">The sequence shown here is derived from an EMBL/GenBank/DDBJ whole genome shotgun (WGS) entry which is preliminary data.</text>
</comment>
<dbReference type="EMBL" id="BAAACA010000056">
    <property type="protein sequence ID" value="GAA0624739.1"/>
    <property type="molecule type" value="Genomic_DNA"/>
</dbReference>
<reference evidence="2" key="1">
    <citation type="journal article" date="2019" name="Int. J. Syst. Evol. Microbiol.">
        <title>The Global Catalogue of Microorganisms (GCM) 10K type strain sequencing project: providing services to taxonomists for standard genome sequencing and annotation.</title>
        <authorList>
            <consortium name="The Broad Institute Genomics Platform"/>
            <consortium name="The Broad Institute Genome Sequencing Center for Infectious Disease"/>
            <person name="Wu L."/>
            <person name="Ma J."/>
        </authorList>
    </citation>
    <scope>NUCLEOTIDE SEQUENCE [LARGE SCALE GENOMIC DNA]</scope>
    <source>
        <strain evidence="2">JCM 5067</strain>
    </source>
</reference>
<sequence>MTRHRARPILRWAVDIAGPPPVSAGVGAVFGMAVLRVLGMTVTPYGTDSYRAAARGTTMPPIHVPSQLFIQDQNSSGYTALLGWGHGERVGTGPDGAA</sequence>
<evidence type="ECO:0000313" key="2">
    <source>
        <dbReference type="Proteomes" id="UP001500668"/>
    </source>
</evidence>
<evidence type="ECO:0000313" key="1">
    <source>
        <dbReference type="EMBL" id="GAA0624739.1"/>
    </source>
</evidence>
<protein>
    <submittedName>
        <fullName evidence="1">Uncharacterized protein</fullName>
    </submittedName>
</protein>
<organism evidence="1 2">
    <name type="scientific">Streptomyces crystallinus</name>
    <dbReference type="NCBI Taxonomy" id="68191"/>
    <lineage>
        <taxon>Bacteria</taxon>
        <taxon>Bacillati</taxon>
        <taxon>Actinomycetota</taxon>
        <taxon>Actinomycetes</taxon>
        <taxon>Kitasatosporales</taxon>
        <taxon>Streptomycetaceae</taxon>
        <taxon>Streptomyces</taxon>
    </lineage>
</organism>
<dbReference type="Proteomes" id="UP001500668">
    <property type="component" value="Unassembled WGS sequence"/>
</dbReference>